<accession>A0AAD8SJ97</accession>
<feature type="domain" description="DUF3615" evidence="1">
    <location>
        <begin position="121"/>
        <end position="221"/>
    </location>
</feature>
<dbReference type="PANTHER" id="PTHR33326">
    <property type="entry name" value="OS05G0543800 PROTEIN"/>
    <property type="match status" value="1"/>
</dbReference>
<evidence type="ECO:0000313" key="3">
    <source>
        <dbReference type="Proteomes" id="UP001231189"/>
    </source>
</evidence>
<gene>
    <name evidence="2" type="ORF">QYE76_070619</name>
</gene>
<dbReference type="EMBL" id="JAUUTY010000004">
    <property type="protein sequence ID" value="KAK1652814.1"/>
    <property type="molecule type" value="Genomic_DNA"/>
</dbReference>
<name>A0AAD8SJ97_LOLMU</name>
<dbReference type="PANTHER" id="PTHR33326:SF51">
    <property type="match status" value="1"/>
</dbReference>
<dbReference type="InterPro" id="IPR022059">
    <property type="entry name" value="DUF3615"/>
</dbReference>
<proteinExistence type="predicted"/>
<reference evidence="2" key="1">
    <citation type="submission" date="2023-07" db="EMBL/GenBank/DDBJ databases">
        <title>A chromosome-level genome assembly of Lolium multiflorum.</title>
        <authorList>
            <person name="Chen Y."/>
            <person name="Copetti D."/>
            <person name="Kolliker R."/>
            <person name="Studer B."/>
        </authorList>
    </citation>
    <scope>NUCLEOTIDE SEQUENCE</scope>
    <source>
        <strain evidence="2">02402/16</strain>
        <tissue evidence="2">Leaf</tissue>
    </source>
</reference>
<sequence>MVPSTAVPVRFEMLDTTLLLSSIVSSLVPRGLLIKYFVRADKLGFFHTYPDRGGPFKSILEAQEAIDSYHVVQRKIMCMDGLSDEERSVRYALYWHHTGTRKHSAEALAASGTLHRTEELVKALLDKHNEDNELAGDLAYQLEDIVTHKSCFDGKGCIYRSYSHFNMTMKTKGADANKDLYFAEVMCMRGDYEAHVLTCICMVKPDDNGECHVCGVDMKHPTHDEYNHGRPKLSRRIYCDSVGDDLFEELFAVRDEAWLKAEEARVRRMIKEGKEARRHRLEVQNIGGGHGKRNTYIIPARR</sequence>
<dbReference type="Pfam" id="PF12274">
    <property type="entry name" value="DUF3615"/>
    <property type="match status" value="1"/>
</dbReference>
<dbReference type="AlphaFoldDB" id="A0AAD8SJ97"/>
<evidence type="ECO:0000313" key="2">
    <source>
        <dbReference type="EMBL" id="KAK1652814.1"/>
    </source>
</evidence>
<organism evidence="2 3">
    <name type="scientific">Lolium multiflorum</name>
    <name type="common">Italian ryegrass</name>
    <name type="synonym">Lolium perenne subsp. multiflorum</name>
    <dbReference type="NCBI Taxonomy" id="4521"/>
    <lineage>
        <taxon>Eukaryota</taxon>
        <taxon>Viridiplantae</taxon>
        <taxon>Streptophyta</taxon>
        <taxon>Embryophyta</taxon>
        <taxon>Tracheophyta</taxon>
        <taxon>Spermatophyta</taxon>
        <taxon>Magnoliopsida</taxon>
        <taxon>Liliopsida</taxon>
        <taxon>Poales</taxon>
        <taxon>Poaceae</taxon>
        <taxon>BOP clade</taxon>
        <taxon>Pooideae</taxon>
        <taxon>Poodae</taxon>
        <taxon>Poeae</taxon>
        <taxon>Poeae Chloroplast Group 2 (Poeae type)</taxon>
        <taxon>Loliodinae</taxon>
        <taxon>Loliinae</taxon>
        <taxon>Lolium</taxon>
    </lineage>
</organism>
<dbReference type="Proteomes" id="UP001231189">
    <property type="component" value="Unassembled WGS sequence"/>
</dbReference>
<protein>
    <recommendedName>
        <fullName evidence="1">DUF3615 domain-containing protein</fullName>
    </recommendedName>
</protein>
<evidence type="ECO:0000259" key="1">
    <source>
        <dbReference type="Pfam" id="PF12274"/>
    </source>
</evidence>
<comment type="caution">
    <text evidence="2">The sequence shown here is derived from an EMBL/GenBank/DDBJ whole genome shotgun (WGS) entry which is preliminary data.</text>
</comment>
<keyword evidence="3" id="KW-1185">Reference proteome</keyword>